<feature type="signal peptide" evidence="1">
    <location>
        <begin position="1"/>
        <end position="24"/>
    </location>
</feature>
<reference evidence="2 3" key="1">
    <citation type="journal article" date="2019" name="Int. J. Syst. Evol. Microbiol.">
        <title>The Global Catalogue of Microorganisms (GCM) 10K type strain sequencing project: providing services to taxonomists for standard genome sequencing and annotation.</title>
        <authorList>
            <consortium name="The Broad Institute Genomics Platform"/>
            <consortium name="The Broad Institute Genome Sequencing Center for Infectious Disease"/>
            <person name="Wu L."/>
            <person name="Ma J."/>
        </authorList>
    </citation>
    <scope>NUCLEOTIDE SEQUENCE [LARGE SCALE GENOMIC DNA]</scope>
    <source>
        <strain evidence="2 3">JCM 16112</strain>
    </source>
</reference>
<evidence type="ECO:0000256" key="1">
    <source>
        <dbReference type="SAM" id="SignalP"/>
    </source>
</evidence>
<evidence type="ECO:0000313" key="3">
    <source>
        <dbReference type="Proteomes" id="UP001500469"/>
    </source>
</evidence>
<organism evidence="2 3">
    <name type="scientific">Algoriphagus jejuensis</name>
    <dbReference type="NCBI Taxonomy" id="419934"/>
    <lineage>
        <taxon>Bacteria</taxon>
        <taxon>Pseudomonadati</taxon>
        <taxon>Bacteroidota</taxon>
        <taxon>Cytophagia</taxon>
        <taxon>Cytophagales</taxon>
        <taxon>Cyclobacteriaceae</taxon>
        <taxon>Algoriphagus</taxon>
    </lineage>
</organism>
<dbReference type="EMBL" id="BAAAFI010000037">
    <property type="protein sequence ID" value="GAA0879939.1"/>
    <property type="molecule type" value="Genomic_DNA"/>
</dbReference>
<protein>
    <submittedName>
        <fullName evidence="2">Uncharacterized protein</fullName>
    </submittedName>
</protein>
<comment type="caution">
    <text evidence="2">The sequence shown here is derived from an EMBL/GenBank/DDBJ whole genome shotgun (WGS) entry which is preliminary data.</text>
</comment>
<name>A0ABN1N236_9BACT</name>
<gene>
    <name evidence="2" type="ORF">GCM10009119_29090</name>
</gene>
<keyword evidence="3" id="KW-1185">Reference proteome</keyword>
<evidence type="ECO:0000313" key="2">
    <source>
        <dbReference type="EMBL" id="GAA0879939.1"/>
    </source>
</evidence>
<accession>A0ABN1N236</accession>
<feature type="chain" id="PRO_5046804525" evidence="1">
    <location>
        <begin position="25"/>
        <end position="413"/>
    </location>
</feature>
<keyword evidence="1" id="KW-0732">Signal</keyword>
<proteinExistence type="predicted"/>
<dbReference type="Proteomes" id="UP001500469">
    <property type="component" value="Unassembled WGS sequence"/>
</dbReference>
<sequence>MFQSCTRFILTALTCLVTSFHVLAQRPATGGSAPIVPSPLVDEDDGLNPVIFVVGGVVVAGATYALVKSKGAKLPVAEHLPDYLLAHNILPNSDAINLMYTLNPSLNNREEIKSKKRLNLPDFPDLDQSLTGDLLAGNEKSTALDLDRQVTRFEISKLNLERVAAELSSNASVQNVVRITAIVNQLKQEVNTSGWGSDGTTTIIHQMVFDLFSIYNQTLSQVIADKNADASQVTLMQNIADNLAELVGDVKALSRNGLASSEWISSDLRDNQNYLASIGEPEFLAIGSSEFKTSTGTSISAAAGLLKEFAFAVYKYSDAGELITKGPEVEGKYKVKYVLPALKDIPNAYHPLRDPATYAVASLPPAKIFIVVEDFSGNQVSIQDPLIDFKVVFNNPQLGDQDRKIVVPLYITR</sequence>